<organism evidence="2 3">
    <name type="scientific">Terriglobus saanensis (strain ATCC BAA-1853 / DSM 23119 / SP1PR4)</name>
    <dbReference type="NCBI Taxonomy" id="401053"/>
    <lineage>
        <taxon>Bacteria</taxon>
        <taxon>Pseudomonadati</taxon>
        <taxon>Acidobacteriota</taxon>
        <taxon>Terriglobia</taxon>
        <taxon>Terriglobales</taxon>
        <taxon>Acidobacteriaceae</taxon>
        <taxon>Terriglobus</taxon>
    </lineage>
</organism>
<dbReference type="EMBL" id="CP002467">
    <property type="protein sequence ID" value="ADV82825.1"/>
    <property type="molecule type" value="Genomic_DNA"/>
</dbReference>
<evidence type="ECO:0000313" key="3">
    <source>
        <dbReference type="Proteomes" id="UP000006844"/>
    </source>
</evidence>
<protein>
    <recommendedName>
        <fullName evidence="4">Secreted protein</fullName>
    </recommendedName>
</protein>
<reference evidence="2 3" key="1">
    <citation type="journal article" date="2012" name="Stand. Genomic Sci.">
        <title>Complete genome sequence of Terriglobus saanensis type strain SP1PR4(T), an Acidobacteria from tundra soil.</title>
        <authorList>
            <person name="Rawat S.R."/>
            <person name="Mannisto M.K."/>
            <person name="Starovoytov V."/>
            <person name="Goodwin L."/>
            <person name="Nolan M."/>
            <person name="Hauser L."/>
            <person name="Land M."/>
            <person name="Davenport K.W."/>
            <person name="Woyke T."/>
            <person name="Haggblom M.M."/>
        </authorList>
    </citation>
    <scope>NUCLEOTIDE SEQUENCE</scope>
    <source>
        <strain evidence="3">ATCC BAA-1853 / DSM 23119 / SP1PR4</strain>
    </source>
</reference>
<keyword evidence="1" id="KW-0732">Signal</keyword>
<dbReference type="OrthoDB" id="119845at2"/>
<evidence type="ECO:0000313" key="2">
    <source>
        <dbReference type="EMBL" id="ADV82825.1"/>
    </source>
</evidence>
<accession>E8V7B2</accession>
<evidence type="ECO:0000256" key="1">
    <source>
        <dbReference type="SAM" id="SignalP"/>
    </source>
</evidence>
<dbReference type="Proteomes" id="UP000006844">
    <property type="component" value="Chromosome"/>
</dbReference>
<dbReference type="AlphaFoldDB" id="E8V7B2"/>
<evidence type="ECO:0008006" key="4">
    <source>
        <dbReference type="Google" id="ProtNLM"/>
    </source>
</evidence>
<gene>
    <name evidence="2" type="ordered locus">AciPR4_2021</name>
</gene>
<dbReference type="eggNOG" id="ENOG5033C26">
    <property type="taxonomic scope" value="Bacteria"/>
</dbReference>
<feature type="chain" id="PRO_5003229049" description="Secreted protein" evidence="1">
    <location>
        <begin position="24"/>
        <end position="198"/>
    </location>
</feature>
<feature type="signal peptide" evidence="1">
    <location>
        <begin position="1"/>
        <end position="23"/>
    </location>
</feature>
<proteinExistence type="predicted"/>
<name>E8V7B2_TERSS</name>
<dbReference type="KEGG" id="tsa:AciPR4_2021"/>
<dbReference type="STRING" id="401053.AciPR4_2021"/>
<sequence>MKRHLLTLLAGLVLALASVPARALELRITAKALERTLQAQLFTNIEGRYYMRGDPNSACFVYADQPHVSFQDDRVVVHVRTNSRLGTGMFGKCVGLGFNTQADVSFIPDAEGETIGFRDARIERFTGNKELDFLVVPFLSRKLPQQMKVNAADMLRSLLATSLQSTGYAMKLTNLKIHSMQVQKDVLIVDLDGSLDVD</sequence>
<dbReference type="RefSeq" id="WP_013568558.1">
    <property type="nucleotide sequence ID" value="NC_014963.1"/>
</dbReference>
<dbReference type="HOGENOM" id="CLU_1377533_0_0_0"/>
<keyword evidence="3" id="KW-1185">Reference proteome</keyword>